<dbReference type="Proteomes" id="UP000824089">
    <property type="component" value="Unassembled WGS sequence"/>
</dbReference>
<proteinExistence type="predicted"/>
<dbReference type="AlphaFoldDB" id="A0A9D1I9L5"/>
<organism evidence="1 2">
    <name type="scientific">Candidatus Egerieisoma faecipullorum</name>
    <dbReference type="NCBI Taxonomy" id="2840963"/>
    <lineage>
        <taxon>Bacteria</taxon>
        <taxon>Bacillati</taxon>
        <taxon>Bacillota</taxon>
        <taxon>Clostridia</taxon>
        <taxon>Eubacteriales</taxon>
        <taxon>Clostridiaceae</taxon>
        <taxon>Clostridiaceae incertae sedis</taxon>
        <taxon>Candidatus Egerieisoma</taxon>
    </lineage>
</organism>
<dbReference type="EMBL" id="DVMM01000199">
    <property type="protein sequence ID" value="HIU30407.1"/>
    <property type="molecule type" value="Genomic_DNA"/>
</dbReference>
<name>A0A9D1I9L5_9CLOT</name>
<evidence type="ECO:0000313" key="1">
    <source>
        <dbReference type="EMBL" id="HIU30407.1"/>
    </source>
</evidence>
<evidence type="ECO:0000313" key="2">
    <source>
        <dbReference type="Proteomes" id="UP000824089"/>
    </source>
</evidence>
<reference evidence="1" key="2">
    <citation type="journal article" date="2021" name="PeerJ">
        <title>Extensive microbial diversity within the chicken gut microbiome revealed by metagenomics and culture.</title>
        <authorList>
            <person name="Gilroy R."/>
            <person name="Ravi A."/>
            <person name="Getino M."/>
            <person name="Pursley I."/>
            <person name="Horton D.L."/>
            <person name="Alikhan N.F."/>
            <person name="Baker D."/>
            <person name="Gharbi K."/>
            <person name="Hall N."/>
            <person name="Watson M."/>
            <person name="Adriaenssens E.M."/>
            <person name="Foster-Nyarko E."/>
            <person name="Jarju S."/>
            <person name="Secka A."/>
            <person name="Antonio M."/>
            <person name="Oren A."/>
            <person name="Chaudhuri R.R."/>
            <person name="La Ragione R."/>
            <person name="Hildebrand F."/>
            <person name="Pallen M.J."/>
        </authorList>
    </citation>
    <scope>NUCLEOTIDE SEQUENCE</scope>
    <source>
        <strain evidence="1">CHK195-4489</strain>
    </source>
</reference>
<protein>
    <submittedName>
        <fullName evidence="1">Uncharacterized protein</fullName>
    </submittedName>
</protein>
<reference evidence="1" key="1">
    <citation type="submission" date="2020-10" db="EMBL/GenBank/DDBJ databases">
        <authorList>
            <person name="Gilroy R."/>
        </authorList>
    </citation>
    <scope>NUCLEOTIDE SEQUENCE</scope>
    <source>
        <strain evidence="1">CHK195-4489</strain>
    </source>
</reference>
<accession>A0A9D1I9L5</accession>
<sequence>MYTNNSCSKIASVKDLKERIPGLKELCRQCADFYIPARNKSIPKYDIILGKQHEEVLMDFLEKKLGAKTERADLENRSFPDCKILKPDGSVAAYFEVKFHGAPFVRAYNFTGRYCYEGSATLDHKKIEKQLALIDGGLDAPVFYVHWLEYPCLKGIFYETSEQVKEYMHSQHEVFEREKREGDK</sequence>
<comment type="caution">
    <text evidence="1">The sequence shown here is derived from an EMBL/GenBank/DDBJ whole genome shotgun (WGS) entry which is preliminary data.</text>
</comment>
<gene>
    <name evidence="1" type="ORF">IAD50_08965</name>
</gene>